<evidence type="ECO:0008006" key="4">
    <source>
        <dbReference type="Google" id="ProtNLM"/>
    </source>
</evidence>
<dbReference type="STRING" id="589385.SAMN05421504_105460"/>
<accession>A0A1H3JLE3</accession>
<name>A0A1H3JLE3_9PSEU</name>
<sequence>MNIVRSLSFLLAGTALAASLGGVAAAAPSALPDGMTAGYLVFDRVTGTSSGRDEHKRFRSASVVKLLIALDYLESRGPDQAIPADDRALLEPMLRSSDNNGANVFWVRDGGNAIIDRMVARLGLRETAPPTVAGMWGYTAISAADVVKIYQYLLTTAHPKYRDFIMGNLRQTTKCSPDGFDQSFGIPSALPRPWAVKQGWSKFGDRPGPGEECEGAYGRAAAEPDLADGDVDLDSRAMHTTGTVGQDDRTIVAVLTLEPTTVSWRESVTRITDLTRSVYAGGS</sequence>
<feature type="chain" id="PRO_5038770003" description="Beta-lactamase enzyme family protein" evidence="1">
    <location>
        <begin position="18"/>
        <end position="283"/>
    </location>
</feature>
<reference evidence="2 3" key="1">
    <citation type="submission" date="2016-10" db="EMBL/GenBank/DDBJ databases">
        <authorList>
            <person name="de Groot N.N."/>
        </authorList>
    </citation>
    <scope>NUCLEOTIDE SEQUENCE [LARGE SCALE GENOMIC DNA]</scope>
    <source>
        <strain evidence="2 3">CPCC 202699</strain>
    </source>
</reference>
<dbReference type="AlphaFoldDB" id="A0A1H3JLE3"/>
<organism evidence="2 3">
    <name type="scientific">Amycolatopsis xylanica</name>
    <dbReference type="NCBI Taxonomy" id="589385"/>
    <lineage>
        <taxon>Bacteria</taxon>
        <taxon>Bacillati</taxon>
        <taxon>Actinomycetota</taxon>
        <taxon>Actinomycetes</taxon>
        <taxon>Pseudonocardiales</taxon>
        <taxon>Pseudonocardiaceae</taxon>
        <taxon>Amycolatopsis</taxon>
    </lineage>
</organism>
<dbReference type="InterPro" id="IPR012338">
    <property type="entry name" value="Beta-lactam/transpept-like"/>
</dbReference>
<keyword evidence="3" id="KW-1185">Reference proteome</keyword>
<keyword evidence="1" id="KW-0732">Signal</keyword>
<dbReference type="Gene3D" id="3.40.710.10">
    <property type="entry name" value="DD-peptidase/beta-lactamase superfamily"/>
    <property type="match status" value="1"/>
</dbReference>
<dbReference type="RefSeq" id="WP_245757510.1">
    <property type="nucleotide sequence ID" value="NZ_FNON01000005.1"/>
</dbReference>
<dbReference type="SUPFAM" id="SSF56601">
    <property type="entry name" value="beta-lactamase/transpeptidase-like"/>
    <property type="match status" value="1"/>
</dbReference>
<gene>
    <name evidence="2" type="ORF">SAMN05421504_105460</name>
</gene>
<proteinExistence type="predicted"/>
<dbReference type="EMBL" id="FNON01000005">
    <property type="protein sequence ID" value="SDY40707.1"/>
    <property type="molecule type" value="Genomic_DNA"/>
</dbReference>
<dbReference type="Proteomes" id="UP000199515">
    <property type="component" value="Unassembled WGS sequence"/>
</dbReference>
<protein>
    <recommendedName>
        <fullName evidence="4">Beta-lactamase enzyme family protein</fullName>
    </recommendedName>
</protein>
<evidence type="ECO:0000256" key="1">
    <source>
        <dbReference type="SAM" id="SignalP"/>
    </source>
</evidence>
<evidence type="ECO:0000313" key="3">
    <source>
        <dbReference type="Proteomes" id="UP000199515"/>
    </source>
</evidence>
<feature type="signal peptide" evidence="1">
    <location>
        <begin position="1"/>
        <end position="17"/>
    </location>
</feature>
<evidence type="ECO:0000313" key="2">
    <source>
        <dbReference type="EMBL" id="SDY40707.1"/>
    </source>
</evidence>